<dbReference type="AlphaFoldDB" id="A0A2K3LM30"/>
<evidence type="ECO:0000313" key="1">
    <source>
        <dbReference type="EMBL" id="PNX79586.1"/>
    </source>
</evidence>
<reference evidence="1 2" key="2">
    <citation type="journal article" date="2017" name="Front. Plant Sci.">
        <title>Gene Classification and Mining of Molecular Markers Useful in Red Clover (Trifolium pratense) Breeding.</title>
        <authorList>
            <person name="Istvanek J."/>
            <person name="Dluhosova J."/>
            <person name="Dluhos P."/>
            <person name="Patkova L."/>
            <person name="Nedelnik J."/>
            <person name="Repkova J."/>
        </authorList>
    </citation>
    <scope>NUCLEOTIDE SEQUENCE [LARGE SCALE GENOMIC DNA]</scope>
    <source>
        <strain evidence="2">cv. Tatra</strain>
        <tissue evidence="1">Young leaves</tissue>
    </source>
</reference>
<organism evidence="1 2">
    <name type="scientific">Trifolium pratense</name>
    <name type="common">Red clover</name>
    <dbReference type="NCBI Taxonomy" id="57577"/>
    <lineage>
        <taxon>Eukaryota</taxon>
        <taxon>Viridiplantae</taxon>
        <taxon>Streptophyta</taxon>
        <taxon>Embryophyta</taxon>
        <taxon>Tracheophyta</taxon>
        <taxon>Spermatophyta</taxon>
        <taxon>Magnoliopsida</taxon>
        <taxon>eudicotyledons</taxon>
        <taxon>Gunneridae</taxon>
        <taxon>Pentapetalae</taxon>
        <taxon>rosids</taxon>
        <taxon>fabids</taxon>
        <taxon>Fabales</taxon>
        <taxon>Fabaceae</taxon>
        <taxon>Papilionoideae</taxon>
        <taxon>50 kb inversion clade</taxon>
        <taxon>NPAAA clade</taxon>
        <taxon>Hologalegina</taxon>
        <taxon>IRL clade</taxon>
        <taxon>Trifolieae</taxon>
        <taxon>Trifolium</taxon>
    </lineage>
</organism>
<reference evidence="1 2" key="1">
    <citation type="journal article" date="2014" name="Am. J. Bot.">
        <title>Genome assembly and annotation for red clover (Trifolium pratense; Fabaceae).</title>
        <authorList>
            <person name="Istvanek J."/>
            <person name="Jaros M."/>
            <person name="Krenek A."/>
            <person name="Repkova J."/>
        </authorList>
    </citation>
    <scope>NUCLEOTIDE SEQUENCE [LARGE SCALE GENOMIC DNA]</scope>
    <source>
        <strain evidence="2">cv. Tatra</strain>
        <tissue evidence="1">Young leaves</tissue>
    </source>
</reference>
<proteinExistence type="predicted"/>
<gene>
    <name evidence="1" type="ORF">L195_g035572</name>
</gene>
<protein>
    <submittedName>
        <fullName evidence="1">Uncharacterized protein</fullName>
    </submittedName>
</protein>
<comment type="caution">
    <text evidence="1">The sequence shown here is derived from an EMBL/GenBank/DDBJ whole genome shotgun (WGS) entry which is preliminary data.</text>
</comment>
<evidence type="ECO:0000313" key="2">
    <source>
        <dbReference type="Proteomes" id="UP000236291"/>
    </source>
</evidence>
<dbReference type="EMBL" id="ASHM01036257">
    <property type="protein sequence ID" value="PNX79586.1"/>
    <property type="molecule type" value="Genomic_DNA"/>
</dbReference>
<dbReference type="Proteomes" id="UP000236291">
    <property type="component" value="Unassembled WGS sequence"/>
</dbReference>
<name>A0A2K3LM30_TRIPR</name>
<sequence length="126" mass="14654">RSITHGAIQLLKRTEYLSSAPWGRRSAPWRNSRIKSWKKVCCLLHGAIRRIEDKWACAVAQFEVSEAILSLLAAPWRKNVTARLRSGARAAPWHSCVIYLRKTEYAVFWLGILEEKVNLKLWIYDF</sequence>
<feature type="non-terminal residue" evidence="1">
    <location>
        <position position="1"/>
    </location>
</feature>
<accession>A0A2K3LM30</accession>